<gene>
    <name evidence="11" type="ORF">BGC07_03225</name>
</gene>
<dbReference type="InterPro" id="IPR050557">
    <property type="entry name" value="RTX_toxin/Mannuronan_C5-epim"/>
</dbReference>
<dbReference type="PROSITE" id="PS00330">
    <property type="entry name" value="HEMOLYSIN_CALCIUM"/>
    <property type="match status" value="2"/>
</dbReference>
<dbReference type="Proteomes" id="UP000094329">
    <property type="component" value="Unassembled WGS sequence"/>
</dbReference>
<reference evidence="11 12" key="1">
    <citation type="submission" date="2016-08" db="EMBL/GenBank/DDBJ databases">
        <title>Draft genome sequence of Candidatus Piscirickettsia litoralis, from seawater.</title>
        <authorList>
            <person name="Wan X."/>
            <person name="Lee A.J."/>
            <person name="Hou S."/>
            <person name="Donachie S.P."/>
        </authorList>
    </citation>
    <scope>NUCLEOTIDE SEQUENCE [LARGE SCALE GENOMIC DNA]</scope>
    <source>
        <strain evidence="11 12">Y2</strain>
    </source>
</reference>
<dbReference type="InterPro" id="IPR011049">
    <property type="entry name" value="Serralysin-like_metalloprot_C"/>
</dbReference>
<feature type="domain" description="Cadherin-like" evidence="10">
    <location>
        <begin position="11"/>
        <end position="106"/>
    </location>
</feature>
<evidence type="ECO:0000256" key="2">
    <source>
        <dbReference type="ARBA" id="ARBA00004613"/>
    </source>
</evidence>
<comment type="caution">
    <text evidence="11">The sequence shown here is derived from an EMBL/GenBank/DDBJ whole genome shotgun (WGS) entry which is preliminary data.</text>
</comment>
<keyword evidence="6" id="KW-0106">Calcium</keyword>
<keyword evidence="12" id="KW-1185">Reference proteome</keyword>
<dbReference type="RefSeq" id="WP_069311938.1">
    <property type="nucleotide sequence ID" value="NZ_MDTU01000001.1"/>
</dbReference>
<dbReference type="Gene3D" id="2.150.10.10">
    <property type="entry name" value="Serralysin-like metalloprotease, C-terminal"/>
    <property type="match status" value="2"/>
</dbReference>
<dbReference type="EMBL" id="MDTU01000001">
    <property type="protein sequence ID" value="ODN42139.1"/>
    <property type="molecule type" value="Genomic_DNA"/>
</dbReference>
<dbReference type="InterPro" id="IPR001343">
    <property type="entry name" value="Hemolysn_Ca-bd"/>
</dbReference>
<protein>
    <recommendedName>
        <fullName evidence="10">Cadherin-like domain-containing protein</fullName>
    </recommendedName>
</protein>
<evidence type="ECO:0000313" key="11">
    <source>
        <dbReference type="EMBL" id="ODN42139.1"/>
    </source>
</evidence>
<dbReference type="InterPro" id="IPR015919">
    <property type="entry name" value="Cadherin-like_sf"/>
</dbReference>
<dbReference type="Pfam" id="PF00353">
    <property type="entry name" value="HemolysinCabind"/>
    <property type="match status" value="6"/>
</dbReference>
<dbReference type="Gene3D" id="2.60.40.3440">
    <property type="match status" value="3"/>
</dbReference>
<sequence length="1122" mass="119631">MGSVDLTIAAVNDGPEAGDDQLNLAEDNALNFTAADILANDSDIDGDQLSITGISQNPEHGELSFNSETGEFSYVPDENYNGEDSFVYTVSDGNGGLSNATVTFTIDPVNDDPVVIEGSASGAEDAPLVFDVSDLISDVDGDDLSIQNFEQPANGSLVLEGTQFTFTPDENWNGDTSFEYTVIDGEGGSDIGSVSLSIEPVNDDPTAESHTFELKEDGSLVITEADLLAGAEDVDGDNLSVTHVTDPANGELIDNGDSTWTFTPDDDWSGETSFEYTVSDGQGGEVTETVQLNVEEGAEEANVRFIVNDQKTIYPDYSDEDSNYEVKQPEAFGTTEVITGEEMDTDGIRDSDQISVTYQDENAASLQLDSGWNSIKNALAQSDEAADITMTDFVRSDVKLGGDGDSSVVIDGAKRGDISTGEGDDSVDVTAKTNNAGWSNTFNIDTGAGADAVSLEGDKGLTEFNVDTGAGADEVKLGADYKNSEVNVGEGHDVVTGGEGEDIVYGGAGNDNLSGGEGDDILYGGDAAFSVERNRGSDTIEVGDIPDDVEISAVGGDLSADSHGFGVDDGEKDHIHQGLSQEMAYDPLTGVSEGLVFDFGHNVIEAEIEFNHFKSNGKESEQGQYRLIDSDGNESVWVTFTAADLDNNDGELVISSDEGFAGIEFRATGYESDPKGWENEHHNTGKAYDSSDYLIESISYSYDDVIYHEEGGNDVLLGGLGNDILYGGGGDDTLDGGAGIDEVYAGSGDDAATFVVGQSDGIDQYHGGTGDDTFRVELTGEQLENSDIVADLRELNDFIQENSNENSDNGPIETFEHLGVQVGDFEKLDIVVDGQSTDIGDIQIENQWTNDDFDRSQHSRPAHFQVGDPEHSPEGDDALHSHRHTDSTKDFDHEWDTKAHHYRGLEGEEDARDVLTGSEANDAYTLDWGGREELSSIEEFNTGAGDDIVDLASYRYEYGDTVMNLGDGKDVGWGNLGDDQIFGGAGNDWLAGNSGDDLLQGGLGDDRIEGNAGDDEIHVGQGDDIAMGHTGNDLFVFNLDEGDLGQNWISGGEGTDTLQVSGSEGQNWVLHVEGDGEEHTIQGMAGDAGQYGEEHLSYSGSLVFDNGQSKVQFTDIEKIEWF</sequence>
<comment type="subcellular location">
    <subcellularLocation>
        <location evidence="1">Membrane</location>
    </subcellularLocation>
    <subcellularLocation>
        <location evidence="2">Secreted</location>
    </subcellularLocation>
</comment>
<feature type="compositionally biased region" description="Basic and acidic residues" evidence="9">
    <location>
        <begin position="868"/>
        <end position="890"/>
    </location>
</feature>
<organism evidence="11 12">
    <name type="scientific">Piscirickettsia litoralis</name>
    <dbReference type="NCBI Taxonomy" id="1891921"/>
    <lineage>
        <taxon>Bacteria</taxon>
        <taxon>Pseudomonadati</taxon>
        <taxon>Pseudomonadota</taxon>
        <taxon>Gammaproteobacteria</taxon>
        <taxon>Thiotrichales</taxon>
        <taxon>Piscirickettsiaceae</taxon>
        <taxon>Piscirickettsia</taxon>
    </lineage>
</organism>
<dbReference type="InterPro" id="IPR003995">
    <property type="entry name" value="RTX_toxin_determinant-A"/>
</dbReference>
<evidence type="ECO:0000259" key="10">
    <source>
        <dbReference type="Pfam" id="PF17892"/>
    </source>
</evidence>
<evidence type="ECO:0000256" key="1">
    <source>
        <dbReference type="ARBA" id="ARBA00004370"/>
    </source>
</evidence>
<dbReference type="NCBIfam" id="NF012211">
    <property type="entry name" value="tand_rpt_95"/>
    <property type="match status" value="3"/>
</dbReference>
<keyword evidence="7" id="KW-0843">Virulence</keyword>
<dbReference type="PRINTS" id="PR01488">
    <property type="entry name" value="RTXTOXINA"/>
</dbReference>
<feature type="domain" description="Cadherin-like" evidence="10">
    <location>
        <begin position="109"/>
        <end position="198"/>
    </location>
</feature>
<feature type="domain" description="Cadherin-like" evidence="10">
    <location>
        <begin position="201"/>
        <end position="295"/>
    </location>
</feature>
<dbReference type="InterPro" id="IPR041690">
    <property type="entry name" value="Cadherin_5"/>
</dbReference>
<dbReference type="PRINTS" id="PR00313">
    <property type="entry name" value="CABNDNGRPT"/>
</dbReference>
<evidence type="ECO:0000256" key="6">
    <source>
        <dbReference type="ARBA" id="ARBA00022837"/>
    </source>
</evidence>
<dbReference type="PANTHER" id="PTHR38340:SF1">
    <property type="entry name" value="S-LAYER PROTEIN"/>
    <property type="match status" value="1"/>
</dbReference>
<evidence type="ECO:0000256" key="7">
    <source>
        <dbReference type="ARBA" id="ARBA00023026"/>
    </source>
</evidence>
<dbReference type="PANTHER" id="PTHR38340">
    <property type="entry name" value="S-LAYER PROTEIN"/>
    <property type="match status" value="1"/>
</dbReference>
<evidence type="ECO:0000256" key="5">
    <source>
        <dbReference type="ARBA" id="ARBA00022737"/>
    </source>
</evidence>
<keyword evidence="3" id="KW-0964">Secreted</keyword>
<evidence type="ECO:0000256" key="9">
    <source>
        <dbReference type="SAM" id="MobiDB-lite"/>
    </source>
</evidence>
<dbReference type="Gene3D" id="2.160.20.160">
    <property type="match status" value="1"/>
</dbReference>
<evidence type="ECO:0000256" key="4">
    <source>
        <dbReference type="ARBA" id="ARBA00022656"/>
    </source>
</evidence>
<evidence type="ECO:0000256" key="3">
    <source>
        <dbReference type="ARBA" id="ARBA00022525"/>
    </source>
</evidence>
<dbReference type="SUPFAM" id="SSF51120">
    <property type="entry name" value="beta-Roll"/>
    <property type="match status" value="3"/>
</dbReference>
<feature type="region of interest" description="Disordered" evidence="9">
    <location>
        <begin position="852"/>
        <end position="890"/>
    </location>
</feature>
<evidence type="ECO:0000256" key="8">
    <source>
        <dbReference type="ARBA" id="ARBA00023136"/>
    </source>
</evidence>
<proteinExistence type="predicted"/>
<name>A0ABX2ZZW4_9GAMM</name>
<keyword evidence="5" id="KW-0677">Repeat</keyword>
<evidence type="ECO:0000313" key="12">
    <source>
        <dbReference type="Proteomes" id="UP000094329"/>
    </source>
</evidence>
<dbReference type="Pfam" id="PF17892">
    <property type="entry name" value="Cadherin_5"/>
    <property type="match status" value="3"/>
</dbReference>
<accession>A0ABX2ZZW4</accession>
<dbReference type="SUPFAM" id="SSF49313">
    <property type="entry name" value="Cadherin-like"/>
    <property type="match status" value="1"/>
</dbReference>
<keyword evidence="4" id="KW-0800">Toxin</keyword>
<dbReference type="InterPro" id="IPR018511">
    <property type="entry name" value="Hemolysin-typ_Ca-bd_CS"/>
</dbReference>
<keyword evidence="8" id="KW-0472">Membrane</keyword>